<sequence>MKECLDVIVIGGGQAGLASGYYLQKKGLSFLILEGSNHATGSWPHYYDSLKLFSPAQLSSLPGMKMPGKKRRYPIRVEVIRYLQDYAKKFDLPIRTNQRVTRVERNGNYFVIQTETGHVYQTKALINATGSFHNPYTPEIKGRESFLGEILHSSTYRNPDPYTGKRVVVVGRGNSAIQIAVELADHCKTSLAVLQPVQFVKQKVWGLDLHYWIRAIGIDTFPFWRFGKQAPVSSAVADLGDYKTKLKAGMPDQRDMFTSFSPEGIIWPDGTHEVVDTVIFATGYRPELSFLEPIGALNAEGRPLQLGGVSLQVPGLYFVGLEGQRSFASATLRGVGPDAKYVVKKLYTYLKRSD</sequence>
<dbReference type="PRINTS" id="PR00368">
    <property type="entry name" value="FADPNR"/>
</dbReference>
<dbReference type="InterPro" id="IPR036188">
    <property type="entry name" value="FAD/NAD-bd_sf"/>
</dbReference>
<dbReference type="GO" id="GO:0004497">
    <property type="term" value="F:monooxygenase activity"/>
    <property type="evidence" value="ECO:0007669"/>
    <property type="project" value="TreeGrafter"/>
</dbReference>
<reference evidence="2 3" key="1">
    <citation type="submission" date="2018-10" db="EMBL/GenBank/DDBJ databases">
        <title>Phylogenomics of Brevibacillus.</title>
        <authorList>
            <person name="Dunlap C."/>
        </authorList>
    </citation>
    <scope>NUCLEOTIDE SEQUENCE [LARGE SCALE GENOMIC DNA]</scope>
    <source>
        <strain evidence="2 3">JCM 12215</strain>
    </source>
</reference>
<dbReference type="Pfam" id="PF13738">
    <property type="entry name" value="Pyr_redox_3"/>
    <property type="match status" value="1"/>
</dbReference>
<accession>A0A3M8BS89</accession>
<gene>
    <name evidence="2" type="ORF">EDM52_23495</name>
</gene>
<dbReference type="InterPro" id="IPR000960">
    <property type="entry name" value="Flavin_mOase"/>
</dbReference>
<dbReference type="GO" id="GO:0050660">
    <property type="term" value="F:flavin adenine dinucleotide binding"/>
    <property type="evidence" value="ECO:0007669"/>
    <property type="project" value="InterPro"/>
</dbReference>
<keyword evidence="1" id="KW-0560">Oxidoreductase</keyword>
<dbReference type="EMBL" id="RHHR01000064">
    <property type="protein sequence ID" value="RNB66281.1"/>
    <property type="molecule type" value="Genomic_DNA"/>
</dbReference>
<dbReference type="Gene3D" id="3.50.50.60">
    <property type="entry name" value="FAD/NAD(P)-binding domain"/>
    <property type="match status" value="1"/>
</dbReference>
<dbReference type="RefSeq" id="WP_122911329.1">
    <property type="nucleotide sequence ID" value="NZ_CBCSBE010000029.1"/>
</dbReference>
<proteinExistence type="predicted"/>
<dbReference type="SUPFAM" id="SSF51905">
    <property type="entry name" value="FAD/NAD(P)-binding domain"/>
    <property type="match status" value="2"/>
</dbReference>
<protein>
    <submittedName>
        <fullName evidence="2">NAD(P)/FAD-dependent oxidoreductase</fullName>
    </submittedName>
</protein>
<dbReference type="PIRSF" id="PIRSF000332">
    <property type="entry name" value="FMO"/>
    <property type="match status" value="1"/>
</dbReference>
<name>A0A3M8BS89_9BACL</name>
<organism evidence="2 3">
    <name type="scientific">Brevibacillus invocatus</name>
    <dbReference type="NCBI Taxonomy" id="173959"/>
    <lineage>
        <taxon>Bacteria</taxon>
        <taxon>Bacillati</taxon>
        <taxon>Bacillota</taxon>
        <taxon>Bacilli</taxon>
        <taxon>Bacillales</taxon>
        <taxon>Paenibacillaceae</taxon>
        <taxon>Brevibacillus</taxon>
    </lineage>
</organism>
<evidence type="ECO:0000256" key="1">
    <source>
        <dbReference type="ARBA" id="ARBA00023002"/>
    </source>
</evidence>
<dbReference type="AlphaFoldDB" id="A0A3M8BS89"/>
<dbReference type="PANTHER" id="PTHR43539:SF78">
    <property type="entry name" value="FLAVIN-CONTAINING MONOOXYGENASE"/>
    <property type="match status" value="1"/>
</dbReference>
<dbReference type="Proteomes" id="UP000282028">
    <property type="component" value="Unassembled WGS sequence"/>
</dbReference>
<dbReference type="OrthoDB" id="9778740at2"/>
<dbReference type="InterPro" id="IPR050982">
    <property type="entry name" value="Auxin_biosynth/cation_transpt"/>
</dbReference>
<keyword evidence="3" id="KW-1185">Reference proteome</keyword>
<comment type="caution">
    <text evidence="2">The sequence shown here is derived from an EMBL/GenBank/DDBJ whole genome shotgun (WGS) entry which is preliminary data.</text>
</comment>
<evidence type="ECO:0000313" key="2">
    <source>
        <dbReference type="EMBL" id="RNB66281.1"/>
    </source>
</evidence>
<dbReference type="PRINTS" id="PR00469">
    <property type="entry name" value="PNDRDTASEII"/>
</dbReference>
<dbReference type="GO" id="GO:0050661">
    <property type="term" value="F:NADP binding"/>
    <property type="evidence" value="ECO:0007669"/>
    <property type="project" value="InterPro"/>
</dbReference>
<evidence type="ECO:0000313" key="3">
    <source>
        <dbReference type="Proteomes" id="UP000282028"/>
    </source>
</evidence>
<dbReference type="PANTHER" id="PTHR43539">
    <property type="entry name" value="FLAVIN-BINDING MONOOXYGENASE-LIKE PROTEIN (AFU_ORTHOLOGUE AFUA_4G09220)"/>
    <property type="match status" value="1"/>
</dbReference>